<evidence type="ECO:0000256" key="12">
    <source>
        <dbReference type="SAM" id="SignalP"/>
    </source>
</evidence>
<feature type="region of interest" description="Disordered" evidence="11">
    <location>
        <begin position="452"/>
        <end position="499"/>
    </location>
</feature>
<dbReference type="GO" id="GO:0030968">
    <property type="term" value="P:endoplasmic reticulum unfolded protein response"/>
    <property type="evidence" value="ECO:0007669"/>
    <property type="project" value="UniProtKB-UniRule"/>
</dbReference>
<evidence type="ECO:0000256" key="1">
    <source>
        <dbReference type="ARBA" id="ARBA00004319"/>
    </source>
</evidence>
<reference evidence="14" key="2">
    <citation type="submission" date="2025-08" db="UniProtKB">
        <authorList>
            <consortium name="Ensembl"/>
        </authorList>
    </citation>
    <scope>IDENTIFICATION</scope>
</reference>
<feature type="region of interest" description="Disordered" evidence="11">
    <location>
        <begin position="273"/>
        <end position="317"/>
    </location>
</feature>
<dbReference type="SUPFAM" id="SSF50911">
    <property type="entry name" value="Mannose 6-phosphate receptor domain"/>
    <property type="match status" value="1"/>
</dbReference>
<evidence type="ECO:0000256" key="2">
    <source>
        <dbReference type="ARBA" id="ARBA00009918"/>
    </source>
</evidence>
<dbReference type="Gene3D" id="2.70.130.10">
    <property type="entry name" value="Mannose-6-phosphate receptor binding domain"/>
    <property type="match status" value="1"/>
</dbReference>
<dbReference type="InterPro" id="IPR045149">
    <property type="entry name" value="OS-9-like"/>
</dbReference>
<dbReference type="InterPro" id="IPR012913">
    <property type="entry name" value="OS9-like_dom"/>
</dbReference>
<feature type="compositionally biased region" description="Basic and acidic residues" evidence="11">
    <location>
        <begin position="303"/>
        <end position="317"/>
    </location>
</feature>
<dbReference type="GO" id="GO:0030246">
    <property type="term" value="F:carbohydrate binding"/>
    <property type="evidence" value="ECO:0007669"/>
    <property type="project" value="UniProtKB-UniRule"/>
</dbReference>
<feature type="compositionally biased region" description="Basic and acidic residues" evidence="11">
    <location>
        <begin position="469"/>
        <end position="485"/>
    </location>
</feature>
<protein>
    <recommendedName>
        <fullName evidence="10">Endoplasmic reticulum lectin</fullName>
    </recommendedName>
    <alternativeName>
        <fullName evidence="10">Protein OS-9</fullName>
    </alternativeName>
</protein>
<feature type="compositionally biased region" description="Basic and acidic residues" evidence="11">
    <location>
        <begin position="352"/>
        <end position="371"/>
    </location>
</feature>
<reference evidence="14" key="3">
    <citation type="submission" date="2025-09" db="UniProtKB">
        <authorList>
            <consortium name="Ensembl"/>
        </authorList>
    </citation>
    <scope>IDENTIFICATION</scope>
</reference>
<comment type="similarity">
    <text evidence="2 10">Belongs to the OS-9 family.</text>
</comment>
<evidence type="ECO:0000259" key="13">
    <source>
        <dbReference type="PROSITE" id="PS51914"/>
    </source>
</evidence>
<evidence type="ECO:0000256" key="10">
    <source>
        <dbReference type="RuleBase" id="RU369099"/>
    </source>
</evidence>
<gene>
    <name evidence="14" type="primary">OS9</name>
</gene>
<feature type="region of interest" description="Disordered" evidence="11">
    <location>
        <begin position="620"/>
        <end position="639"/>
    </location>
</feature>
<comment type="subunit">
    <text evidence="9">Component of the HRD1 complex, which comprises at least SYNV1/HRD1, DERL1/2, FAM8A1, HERPUD1/HERP, OS9, SEL1L and UBE2J1. FAM8A1 is stabilized by interaction with SYNV1, which prevents its proteasomal degradation. OS9 and UBE2J1 recruitment to the complex may be mediated by SEL1L. Through this complex, may interact with ERLEC1 and HSPA5. Interacts (via C-terminus) with CPNE6 (via second C2 domain); this interaction occurs in a calcium-dependent manner in vitro. Interacts with CREB3.</text>
</comment>
<evidence type="ECO:0000256" key="11">
    <source>
        <dbReference type="SAM" id="MobiDB-lite"/>
    </source>
</evidence>
<dbReference type="RefSeq" id="XP_028826016.1">
    <property type="nucleotide sequence ID" value="XM_028970183.1"/>
</dbReference>
<keyword evidence="15" id="KW-1185">Reference proteome</keyword>
<evidence type="ECO:0000256" key="6">
    <source>
        <dbReference type="ARBA" id="ARBA00023157"/>
    </source>
</evidence>
<keyword evidence="4 10" id="KW-0430">Lectin</keyword>
<proteinExistence type="inferred from homology"/>
<evidence type="ECO:0000256" key="8">
    <source>
        <dbReference type="ARBA" id="ARBA00053710"/>
    </source>
</evidence>
<dbReference type="AlphaFoldDB" id="A0AAY4A6Q2"/>
<keyword evidence="3 12" id="KW-0732">Signal</keyword>
<organism evidence="14 15">
    <name type="scientific">Denticeps clupeoides</name>
    <name type="common">denticle herring</name>
    <dbReference type="NCBI Taxonomy" id="299321"/>
    <lineage>
        <taxon>Eukaryota</taxon>
        <taxon>Metazoa</taxon>
        <taxon>Chordata</taxon>
        <taxon>Craniata</taxon>
        <taxon>Vertebrata</taxon>
        <taxon>Euteleostomi</taxon>
        <taxon>Actinopterygii</taxon>
        <taxon>Neopterygii</taxon>
        <taxon>Teleostei</taxon>
        <taxon>Clupei</taxon>
        <taxon>Clupeiformes</taxon>
        <taxon>Denticipitoidei</taxon>
        <taxon>Denticipitidae</taxon>
        <taxon>Denticeps</taxon>
    </lineage>
</organism>
<feature type="signal peptide" evidence="12">
    <location>
        <begin position="1"/>
        <end position="25"/>
    </location>
</feature>
<feature type="compositionally biased region" description="Basic and acidic residues" evidence="11">
    <location>
        <begin position="273"/>
        <end position="289"/>
    </location>
</feature>
<dbReference type="Pfam" id="PF07915">
    <property type="entry name" value="PRKCSH"/>
    <property type="match status" value="1"/>
</dbReference>
<dbReference type="InterPro" id="IPR044865">
    <property type="entry name" value="MRH_dom"/>
</dbReference>
<comment type="subcellular location">
    <subcellularLocation>
        <location evidence="1 10">Endoplasmic reticulum lumen</location>
    </subcellularLocation>
</comment>
<dbReference type="GeneID" id="114784649"/>
<evidence type="ECO:0000256" key="5">
    <source>
        <dbReference type="ARBA" id="ARBA00022824"/>
    </source>
</evidence>
<dbReference type="FunFam" id="2.70.130.10:FF:000002">
    <property type="entry name" value="protein OS-9 isoform X1"/>
    <property type="match status" value="1"/>
</dbReference>
<keyword evidence="7" id="KW-0325">Glycoprotein</keyword>
<keyword evidence="6" id="KW-1015">Disulfide bond</keyword>
<dbReference type="Ensembl" id="ENSDCDT00010004823.1">
    <property type="protein sequence ID" value="ENSDCDP00010004662.1"/>
    <property type="gene ID" value="ENSDCDG00010002061.1"/>
</dbReference>
<name>A0AAY4A6Q2_9TELE</name>
<sequence>MAAAMTVWLWWSCGALWLCLLSASAFLNLEELTEMKYGIQILPEPVVMGQTQDVLLVSSKYRQHYECRLPAQALLFQFHPPSETPTYSYSGPPIPELLQPMSSAPCLTKTKDWWTYEFCYGQHIRQYHMEDSEIKGEVLFLGYYSSEFDWTNETAKASKHHKLKRYHSQSYVNGSKCDLNGSPRETEVRFVCEEGSVDYVARVDEPQSCRYVVTVHTSRPCSHPLLRPPPSTRPQPIICQPALSPQQYMDYVKAQVSDTKRKVQQISEELEDLDKMLSKDEEVEGRVEDLTEGTASTEDLDDPKDTEQTAEDQQHQLHEKEVVFEEEKFNFKIISDPADLMKFVQHLRSSHKKDTETEQKQAQHSVKAEGDDGHDDEDEKLLQEFEEEMADISIPSEKRGEIKEEMQKEFNNIIDEAQQELESEGLKGEFDRSQAAHTLENTLDKLLDRLEDKDEEPLTTQTQTEEELAESHTHLKVEEKTKEIRIPVPSQPAPGLDAEGNQVKIRVTKFKLGAVAAGAAAAGGDVAVQELGESDPQWQQIQDTVREQLERAGVKAKGKIEVKILSRGMDDEHGDQWFSEEDTKSFRDLLINLLTGGTEEVYKEQKRLQELEDNYRFVWGTEKSEDSQSESSDTEDLEL</sequence>
<dbReference type="InterPro" id="IPR009011">
    <property type="entry name" value="Man6P_isomerase_rcpt-bd_dom_sf"/>
</dbReference>
<dbReference type="PROSITE" id="PS51914">
    <property type="entry name" value="MRH"/>
    <property type="match status" value="1"/>
</dbReference>
<reference evidence="14 15" key="1">
    <citation type="submission" date="2020-06" db="EMBL/GenBank/DDBJ databases">
        <authorList>
            <consortium name="Wellcome Sanger Institute Data Sharing"/>
        </authorList>
    </citation>
    <scope>NUCLEOTIDE SEQUENCE [LARGE SCALE GENOMIC DNA]</scope>
</reference>
<dbReference type="PANTHER" id="PTHR15414:SF5">
    <property type="entry name" value="PROTEIN OS-9"/>
    <property type="match status" value="1"/>
</dbReference>
<evidence type="ECO:0000256" key="9">
    <source>
        <dbReference type="ARBA" id="ARBA00066177"/>
    </source>
</evidence>
<dbReference type="Proteomes" id="UP000694580">
    <property type="component" value="Chromosome 2"/>
</dbReference>
<accession>A0AAY4A6Q2</accession>
<evidence type="ECO:0000313" key="14">
    <source>
        <dbReference type="Ensembl" id="ENSDCDP00010004662.1"/>
    </source>
</evidence>
<dbReference type="GO" id="GO:0005788">
    <property type="term" value="C:endoplasmic reticulum lumen"/>
    <property type="evidence" value="ECO:0007669"/>
    <property type="project" value="UniProtKB-SubCell"/>
</dbReference>
<comment type="function">
    <text evidence="8">Lectin component of the HRD1 complex, which functions in endoplasmic reticulum (ER) quality control and ER-associated degradation (ERAD). Specifically recognizes and binds improperly folded glycoproteins as well as hyperglycosylated proteins, retain them in the ER, and transfers them to the ubiquitination machinery and promote their degradation. Possible targets include TRPV4 as well as hyperglycosylated HSP90B1.</text>
</comment>
<evidence type="ECO:0000256" key="4">
    <source>
        <dbReference type="ARBA" id="ARBA00022734"/>
    </source>
</evidence>
<evidence type="ECO:0000256" key="7">
    <source>
        <dbReference type="ARBA" id="ARBA00023180"/>
    </source>
</evidence>
<evidence type="ECO:0000313" key="15">
    <source>
        <dbReference type="Proteomes" id="UP000694580"/>
    </source>
</evidence>
<comment type="function">
    <text evidence="10">Lectin involved in the quality control of the secretory pathway. As a member of the endoplasmic reticulum-associated degradation lumenal (ERAD-L) surveillance system, targets misfolded endoplasmic reticulum lumenal glycoproteins for degradation.</text>
</comment>
<dbReference type="GeneTree" id="ENSGT00530000063603"/>
<dbReference type="GO" id="GO:0030970">
    <property type="term" value="P:retrograde protein transport, ER to cytosol"/>
    <property type="evidence" value="ECO:0007669"/>
    <property type="project" value="TreeGrafter"/>
</dbReference>
<feature type="domain" description="MRH" evidence="13">
    <location>
        <begin position="104"/>
        <end position="223"/>
    </location>
</feature>
<feature type="region of interest" description="Disordered" evidence="11">
    <location>
        <begin position="350"/>
        <end position="377"/>
    </location>
</feature>
<evidence type="ECO:0000256" key="3">
    <source>
        <dbReference type="ARBA" id="ARBA00022729"/>
    </source>
</evidence>
<dbReference type="PANTHER" id="PTHR15414">
    <property type="entry name" value="OS-9-RELATED"/>
    <property type="match status" value="1"/>
</dbReference>
<feature type="chain" id="PRO_5044242538" description="Endoplasmic reticulum lectin" evidence="12">
    <location>
        <begin position="26"/>
        <end position="639"/>
    </location>
</feature>
<keyword evidence="5 10" id="KW-0256">Endoplasmic reticulum</keyword>